<evidence type="ECO:0000313" key="4">
    <source>
        <dbReference type="EMBL" id="WYW55220.1"/>
    </source>
</evidence>
<evidence type="ECO:0000313" key="5">
    <source>
        <dbReference type="Proteomes" id="UP001491088"/>
    </source>
</evidence>
<evidence type="ECO:0000259" key="2">
    <source>
        <dbReference type="PROSITE" id="PS50110"/>
    </source>
</evidence>
<evidence type="ECO:0000256" key="1">
    <source>
        <dbReference type="PROSITE-ProRule" id="PRU00169"/>
    </source>
</evidence>
<evidence type="ECO:0000259" key="3">
    <source>
        <dbReference type="PROSITE" id="PS50930"/>
    </source>
</evidence>
<organism evidence="4 5">
    <name type="scientific">Polaribacter marinaquae</name>
    <dbReference type="NCBI Taxonomy" id="1642819"/>
    <lineage>
        <taxon>Bacteria</taxon>
        <taxon>Pseudomonadati</taxon>
        <taxon>Bacteroidota</taxon>
        <taxon>Flavobacteriia</taxon>
        <taxon>Flavobacteriales</taxon>
        <taxon>Flavobacteriaceae</taxon>
    </lineage>
</organism>
<dbReference type="PANTHER" id="PTHR37299:SF1">
    <property type="entry name" value="STAGE 0 SPORULATION PROTEIN A HOMOLOG"/>
    <property type="match status" value="1"/>
</dbReference>
<keyword evidence="1" id="KW-0597">Phosphoprotein</keyword>
<dbReference type="EMBL" id="CP150496">
    <property type="protein sequence ID" value="WYW55220.1"/>
    <property type="molecule type" value="Genomic_DNA"/>
</dbReference>
<dbReference type="InterPro" id="IPR046947">
    <property type="entry name" value="LytR-like"/>
</dbReference>
<feature type="modified residue" description="4-aspartylphosphate" evidence="1">
    <location>
        <position position="56"/>
    </location>
</feature>
<dbReference type="Gene3D" id="2.40.50.1020">
    <property type="entry name" value="LytTr DNA-binding domain"/>
    <property type="match status" value="1"/>
</dbReference>
<dbReference type="Pfam" id="PF04397">
    <property type="entry name" value="LytTR"/>
    <property type="match status" value="1"/>
</dbReference>
<dbReference type="PANTHER" id="PTHR37299">
    <property type="entry name" value="TRANSCRIPTIONAL REGULATOR-RELATED"/>
    <property type="match status" value="1"/>
</dbReference>
<dbReference type="PROSITE" id="PS50110">
    <property type="entry name" value="RESPONSE_REGULATORY"/>
    <property type="match status" value="1"/>
</dbReference>
<dbReference type="InterPro" id="IPR011006">
    <property type="entry name" value="CheY-like_superfamily"/>
</dbReference>
<keyword evidence="4" id="KW-0238">DNA-binding</keyword>
<reference evidence="4 5" key="1">
    <citation type="submission" date="2024-03" db="EMBL/GenBank/DDBJ databases">
        <authorList>
            <person name="Cao K."/>
        </authorList>
    </citation>
    <scope>NUCLEOTIDE SEQUENCE [LARGE SCALE GENOMIC DNA]</scope>
    <source>
        <strain evidence="4 5">MCCC 1K00696</strain>
    </source>
</reference>
<dbReference type="GO" id="GO:0003677">
    <property type="term" value="F:DNA binding"/>
    <property type="evidence" value="ECO:0007669"/>
    <property type="project" value="UniProtKB-KW"/>
</dbReference>
<dbReference type="SMART" id="SM00850">
    <property type="entry name" value="LytTR"/>
    <property type="match status" value="1"/>
</dbReference>
<protein>
    <submittedName>
        <fullName evidence="4">LytTR family DNA-binding domain-containing protein</fullName>
    </submittedName>
</protein>
<proteinExistence type="predicted"/>
<feature type="domain" description="Response regulatory" evidence="2">
    <location>
        <begin position="5"/>
        <end position="116"/>
    </location>
</feature>
<dbReference type="InterPro" id="IPR007492">
    <property type="entry name" value="LytTR_DNA-bd_dom"/>
</dbReference>
<accession>A0ABZ2TQC7</accession>
<gene>
    <name evidence="4" type="ORF">WG950_11850</name>
</gene>
<dbReference type="RefSeq" id="WP_340932619.1">
    <property type="nucleotide sequence ID" value="NZ_CP150496.1"/>
</dbReference>
<dbReference type="SUPFAM" id="SSF52172">
    <property type="entry name" value="CheY-like"/>
    <property type="match status" value="1"/>
</dbReference>
<dbReference type="InterPro" id="IPR001789">
    <property type="entry name" value="Sig_transdc_resp-reg_receiver"/>
</dbReference>
<dbReference type="PROSITE" id="PS50930">
    <property type="entry name" value="HTH_LYTTR"/>
    <property type="match status" value="1"/>
</dbReference>
<dbReference type="Pfam" id="PF00072">
    <property type="entry name" value="Response_reg"/>
    <property type="match status" value="1"/>
</dbReference>
<dbReference type="Proteomes" id="UP001491088">
    <property type="component" value="Chromosome"/>
</dbReference>
<feature type="domain" description="HTH LytTR-type" evidence="3">
    <location>
        <begin position="138"/>
        <end position="236"/>
    </location>
</feature>
<keyword evidence="5" id="KW-1185">Reference proteome</keyword>
<sequence length="238" mass="27274">MKKITCVIVDDEPVARDILTSYVAKIPSLELIATCKNAIEAFQVSNTQNIDIFFLDINMPDISGLSVAKSINQKSKIIFTTAYREYAVDGFDLQAVDYLLKPISFDRFLQAINKLFHQNSKVSSEISSEENLVKNDFIFVRSDRKMLKINFDELLYVESLSDYIKLHLKDKVITTRETISNIETKLPAKNFLRIHRSFIVNLTKATSYTNEFVEIGKNAIPISRTYKENVLKKLTEIS</sequence>
<dbReference type="Gene3D" id="3.40.50.2300">
    <property type="match status" value="1"/>
</dbReference>
<name>A0ABZ2TQC7_9FLAO</name>
<dbReference type="SMART" id="SM00448">
    <property type="entry name" value="REC"/>
    <property type="match status" value="1"/>
</dbReference>